<comment type="caution">
    <text evidence="2">The sequence shown here is derived from an EMBL/GenBank/DDBJ whole genome shotgun (WGS) entry which is preliminary data.</text>
</comment>
<dbReference type="OrthoDB" id="7835439at2"/>
<dbReference type="RefSeq" id="WP_034458561.1">
    <property type="nucleotide sequence ID" value="NZ_CADEAH010000001.1"/>
</dbReference>
<sequence>MKKREVKIFSTSILGLCLILTGCSAPTYGTDKPASLQFFEDVANIASLTPTNNNSQLIMKPRPKLVMPNSSTLRVLPLPQQDLEQQGSLFNQHTGDGRVSVFPKKVSSMNGDIDGSKSVSRLSAKQRHEYLRRRRAQVGSAQYRQYLTEPPLGYRQPARITPVDQ</sequence>
<name>A0A067WG35_9HYPH</name>
<dbReference type="PATRIC" id="fig|1134510.3.peg.643"/>
<feature type="signal peptide" evidence="1">
    <location>
        <begin position="1"/>
        <end position="29"/>
    </location>
</feature>
<accession>A0A067WG35</accession>
<keyword evidence="1" id="KW-0732">Signal</keyword>
<evidence type="ECO:0000313" key="2">
    <source>
        <dbReference type="EMBL" id="KEC55773.1"/>
    </source>
</evidence>
<dbReference type="HOGENOM" id="CLU_083241_0_0_5"/>
<dbReference type="Proteomes" id="UP000027015">
    <property type="component" value="Unassembled WGS sequence"/>
</dbReference>
<dbReference type="PROSITE" id="PS51257">
    <property type="entry name" value="PROKAR_LIPOPROTEIN"/>
    <property type="match status" value="1"/>
</dbReference>
<organism evidence="2 3">
    <name type="scientific">Bartonella koehlerae C-29</name>
    <dbReference type="NCBI Taxonomy" id="1134510"/>
    <lineage>
        <taxon>Bacteria</taxon>
        <taxon>Pseudomonadati</taxon>
        <taxon>Pseudomonadota</taxon>
        <taxon>Alphaproteobacteria</taxon>
        <taxon>Hyphomicrobiales</taxon>
        <taxon>Bartonellaceae</taxon>
        <taxon>Bartonella</taxon>
    </lineage>
</organism>
<feature type="chain" id="PRO_5001647785" evidence="1">
    <location>
        <begin position="30"/>
        <end position="165"/>
    </location>
</feature>
<reference evidence="2 3" key="1">
    <citation type="submission" date="2012-04" db="EMBL/GenBank/DDBJ databases">
        <title>The Genome Sequence of Bartonella koehlerae C-29.</title>
        <authorList>
            <consortium name="The Broad Institute Genome Sequencing Platform"/>
            <consortium name="The Broad Institute Genome Sequencing Center for Infectious Disease"/>
            <person name="Feldgarden M."/>
            <person name="Kirby J."/>
            <person name="Kosoy M."/>
            <person name="Birtles R."/>
            <person name="Probert W.S."/>
            <person name="Chiaraviglio L."/>
            <person name="Walker B."/>
            <person name="Young S.K."/>
            <person name="Zeng Q."/>
            <person name="Gargeya S."/>
            <person name="Fitzgerald M."/>
            <person name="Haas B."/>
            <person name="Abouelleil A."/>
            <person name="Alvarado L."/>
            <person name="Arachchi H.M."/>
            <person name="Berlin A.M."/>
            <person name="Chapman S.B."/>
            <person name="Goldberg J."/>
            <person name="Griggs A."/>
            <person name="Gujja S."/>
            <person name="Hansen M."/>
            <person name="Howarth C."/>
            <person name="Imamovic A."/>
            <person name="Larimer J."/>
            <person name="McCowen C."/>
            <person name="Montmayeur A."/>
            <person name="Murphy C."/>
            <person name="Neiman D."/>
            <person name="Pearson M."/>
            <person name="Priest M."/>
            <person name="Roberts A."/>
            <person name="Saif S."/>
            <person name="Shea T."/>
            <person name="Sisk P."/>
            <person name="Sykes S."/>
            <person name="Wortman J."/>
            <person name="Nusbaum C."/>
            <person name="Birren B."/>
        </authorList>
    </citation>
    <scope>NUCLEOTIDE SEQUENCE [LARGE SCALE GENOMIC DNA]</scope>
    <source>
        <strain evidence="2 3">C-29</strain>
    </source>
</reference>
<evidence type="ECO:0000256" key="1">
    <source>
        <dbReference type="SAM" id="SignalP"/>
    </source>
</evidence>
<dbReference type="eggNOG" id="ENOG50338NR">
    <property type="taxonomic scope" value="Bacteria"/>
</dbReference>
<dbReference type="AlphaFoldDB" id="A0A067WG35"/>
<keyword evidence="3" id="KW-1185">Reference proteome</keyword>
<evidence type="ECO:0000313" key="3">
    <source>
        <dbReference type="Proteomes" id="UP000027015"/>
    </source>
</evidence>
<gene>
    <name evidence="2" type="ORF">O9A_00551</name>
</gene>
<dbReference type="EMBL" id="AHPL01000006">
    <property type="protein sequence ID" value="KEC55773.1"/>
    <property type="molecule type" value="Genomic_DNA"/>
</dbReference>
<protein>
    <submittedName>
        <fullName evidence="2">Uncharacterized protein</fullName>
    </submittedName>
</protein>
<proteinExistence type="predicted"/>